<sequence length="115" mass="13349">MRKKLRPLLVEKYDISHKVFNELADLESRHILFSIINEPKMIQDISKELNIPLSSTYKKISKLKDCSLVSETHGFSETGHVVTWYQSRITNAKISIANFELNLSFVKNRKVKGDR</sequence>
<reference evidence="1 2" key="2">
    <citation type="journal article" date="2016" name="ISME J.">
        <title>Physiological and genomic characterization of two novel marine thaumarchaeal strains indicates niche differentiation.</title>
        <authorList>
            <person name="Bayer B."/>
            <person name="Vojvoda J."/>
            <person name="Offre P."/>
            <person name="Alves R.J."/>
            <person name="Elisabeth N.H."/>
            <person name="Garcia J.A."/>
            <person name="Volland J.M."/>
            <person name="Srivastava A."/>
            <person name="Schleper C."/>
            <person name="Herndl G.J."/>
        </authorList>
    </citation>
    <scope>NUCLEOTIDE SEQUENCE [LARGE SCALE GENOMIC DNA]</scope>
    <source>
        <strain evidence="1 2">D3C</strain>
    </source>
</reference>
<dbReference type="OrthoDB" id="2518at2157"/>
<proteinExistence type="predicted"/>
<protein>
    <recommendedName>
        <fullName evidence="3">Transcriptional regulator</fullName>
    </recommendedName>
</protein>
<dbReference type="Gene3D" id="1.10.10.10">
    <property type="entry name" value="Winged helix-like DNA-binding domain superfamily/Winged helix DNA-binding domain"/>
    <property type="match status" value="1"/>
</dbReference>
<accession>A0A0C5BUN5</accession>
<name>A0A0C5BUN5_9ARCH</name>
<dbReference type="Proteomes" id="UP000032027">
    <property type="component" value="Chromosome"/>
</dbReference>
<evidence type="ECO:0000313" key="1">
    <source>
        <dbReference type="EMBL" id="AJM91914.1"/>
    </source>
</evidence>
<dbReference type="GeneID" id="41599866"/>
<reference evidence="2" key="1">
    <citation type="submission" date="2015-02" db="EMBL/GenBank/DDBJ databases">
        <title>Characterization of two novel Thaumarchaeota isolated from the Northern Adriatic Sea.</title>
        <authorList>
            <person name="Bayer B."/>
            <person name="Vojvoda J."/>
            <person name="Offre P."/>
            <person name="Srivastava A."/>
            <person name="Elisabeth N."/>
            <person name="Garcia J.A.L."/>
            <person name="Schleper C."/>
            <person name="Herndl G.J."/>
        </authorList>
    </citation>
    <scope>NUCLEOTIDE SEQUENCE [LARGE SCALE GENOMIC DNA]</scope>
    <source>
        <strain evidence="2">D3C</strain>
    </source>
</reference>
<dbReference type="InterPro" id="IPR036388">
    <property type="entry name" value="WH-like_DNA-bd_sf"/>
</dbReference>
<evidence type="ECO:0008006" key="3">
    <source>
        <dbReference type="Google" id="ProtNLM"/>
    </source>
</evidence>
<dbReference type="AlphaFoldDB" id="A0A0C5BUN5"/>
<dbReference type="RefSeq" id="WP_192827865.1">
    <property type="nucleotide sequence ID" value="NZ_CP010868.1"/>
</dbReference>
<gene>
    <name evidence="1" type="ORF">NPIRD3C_0700</name>
</gene>
<dbReference type="InterPro" id="IPR036390">
    <property type="entry name" value="WH_DNA-bd_sf"/>
</dbReference>
<dbReference type="HOGENOM" id="CLU_124803_5_1_2"/>
<dbReference type="PATRIC" id="fig|1582439.9.peg.716"/>
<reference evidence="1 2" key="3">
    <citation type="journal article" date="2019" name="Int. J. Syst. Evol. Microbiol.">
        <title>Nitrosopumilus adriaticus sp. nov. and Nitrosopumilus piranensis sp. nov., two ammonia-oxidizing archaea from the Adriatic Sea and members of the class Nitrososphaeria.</title>
        <authorList>
            <person name="Bayer B."/>
            <person name="Vojvoda J."/>
            <person name="Reinthaler T."/>
            <person name="Reyes C."/>
            <person name="Pinto M."/>
            <person name="Herndl G.J."/>
        </authorList>
    </citation>
    <scope>NUCLEOTIDE SEQUENCE [LARGE SCALE GENOMIC DNA]</scope>
    <source>
        <strain evidence="1 2">D3C</strain>
    </source>
</reference>
<dbReference type="EMBL" id="CP010868">
    <property type="protein sequence ID" value="AJM91914.1"/>
    <property type="molecule type" value="Genomic_DNA"/>
</dbReference>
<keyword evidence="2" id="KW-1185">Reference proteome</keyword>
<dbReference type="KEGG" id="nid:NPIRD3C_0700"/>
<evidence type="ECO:0000313" key="2">
    <source>
        <dbReference type="Proteomes" id="UP000032027"/>
    </source>
</evidence>
<organism evidence="1 2">
    <name type="scientific">Nitrosopumilus piranensis</name>
    <dbReference type="NCBI Taxonomy" id="1582439"/>
    <lineage>
        <taxon>Archaea</taxon>
        <taxon>Nitrososphaerota</taxon>
        <taxon>Nitrososphaeria</taxon>
        <taxon>Nitrosopumilales</taxon>
        <taxon>Nitrosopumilaceae</taxon>
        <taxon>Nitrosopumilus</taxon>
    </lineage>
</organism>
<dbReference type="SUPFAM" id="SSF46785">
    <property type="entry name" value="Winged helix' DNA-binding domain"/>
    <property type="match status" value="1"/>
</dbReference>